<reference evidence="2 3" key="1">
    <citation type="submission" date="2013-11" db="EMBL/GenBank/DDBJ databases">
        <title>Draft genome of the bovine lungworm Dictyocaulus viviparus.</title>
        <authorList>
            <person name="Mitreva M."/>
        </authorList>
    </citation>
    <scope>NUCLEOTIDE SEQUENCE [LARGE SCALE GENOMIC DNA]</scope>
    <source>
        <strain evidence="2 3">HannoverDv2000</strain>
    </source>
</reference>
<gene>
    <name evidence="2" type="ORF">DICVIV_08348</name>
</gene>
<evidence type="ECO:0000256" key="1">
    <source>
        <dbReference type="SAM" id="MobiDB-lite"/>
    </source>
</evidence>
<sequence>MKNCMRPVRDRRDLRNNDPGSIGTTLMRERHYNTDDGSINVKYSTNTKKYPISRIEALECDLGYRVSTIRRTKTYYNVLGSLTIECEQIARAEGTTCTKQSSIPKCSGQHEGIESSQRLLAV</sequence>
<name>A0A0D8XPD2_DICVI</name>
<keyword evidence="3" id="KW-1185">Reference proteome</keyword>
<accession>A0A0D8XPD2</accession>
<proteinExistence type="predicted"/>
<reference evidence="3" key="2">
    <citation type="journal article" date="2016" name="Sci. Rep.">
        <title>Dictyocaulus viviparus genome, variome and transcriptome elucidate lungworm biology and support future intervention.</title>
        <authorList>
            <person name="McNulty S.N."/>
            <person name="Strube C."/>
            <person name="Rosa B.A."/>
            <person name="Martin J.C."/>
            <person name="Tyagi R."/>
            <person name="Choi Y.J."/>
            <person name="Wang Q."/>
            <person name="Hallsworth Pepin K."/>
            <person name="Zhang X."/>
            <person name="Ozersky P."/>
            <person name="Wilson R.K."/>
            <person name="Sternberg P.W."/>
            <person name="Gasser R.B."/>
            <person name="Mitreva M."/>
        </authorList>
    </citation>
    <scope>NUCLEOTIDE SEQUENCE [LARGE SCALE GENOMIC DNA]</scope>
    <source>
        <strain evidence="3">HannoverDv2000</strain>
    </source>
</reference>
<evidence type="ECO:0000313" key="3">
    <source>
        <dbReference type="Proteomes" id="UP000053766"/>
    </source>
</evidence>
<protein>
    <submittedName>
        <fullName evidence="2">Uncharacterized protein</fullName>
    </submittedName>
</protein>
<dbReference type="EMBL" id="KN716398">
    <property type="protein sequence ID" value="KJH45612.1"/>
    <property type="molecule type" value="Genomic_DNA"/>
</dbReference>
<dbReference type="AlphaFoldDB" id="A0A0D8XPD2"/>
<organism evidence="2 3">
    <name type="scientific">Dictyocaulus viviparus</name>
    <name type="common">Bovine lungworm</name>
    <dbReference type="NCBI Taxonomy" id="29172"/>
    <lineage>
        <taxon>Eukaryota</taxon>
        <taxon>Metazoa</taxon>
        <taxon>Ecdysozoa</taxon>
        <taxon>Nematoda</taxon>
        <taxon>Chromadorea</taxon>
        <taxon>Rhabditida</taxon>
        <taxon>Rhabditina</taxon>
        <taxon>Rhabditomorpha</taxon>
        <taxon>Strongyloidea</taxon>
        <taxon>Metastrongylidae</taxon>
        <taxon>Dictyocaulus</taxon>
    </lineage>
</organism>
<dbReference type="STRING" id="29172.A0A0D8XPD2"/>
<dbReference type="OrthoDB" id="5783032at2759"/>
<feature type="compositionally biased region" description="Basic and acidic residues" evidence="1">
    <location>
        <begin position="7"/>
        <end position="16"/>
    </location>
</feature>
<evidence type="ECO:0000313" key="2">
    <source>
        <dbReference type="EMBL" id="KJH45612.1"/>
    </source>
</evidence>
<dbReference type="Proteomes" id="UP000053766">
    <property type="component" value="Unassembled WGS sequence"/>
</dbReference>
<feature type="region of interest" description="Disordered" evidence="1">
    <location>
        <begin position="1"/>
        <end position="20"/>
    </location>
</feature>